<feature type="signal peptide" evidence="1">
    <location>
        <begin position="1"/>
        <end position="19"/>
    </location>
</feature>
<protein>
    <submittedName>
        <fullName evidence="2">Uncharacterized protein</fullName>
    </submittedName>
</protein>
<name>A0ABR3LTY3_9TELE</name>
<evidence type="ECO:0000313" key="2">
    <source>
        <dbReference type="EMBL" id="KAL1254913.1"/>
    </source>
</evidence>
<evidence type="ECO:0000256" key="1">
    <source>
        <dbReference type="SAM" id="SignalP"/>
    </source>
</evidence>
<dbReference type="EMBL" id="JAYMGO010000019">
    <property type="protein sequence ID" value="KAL1254913.1"/>
    <property type="molecule type" value="Genomic_DNA"/>
</dbReference>
<evidence type="ECO:0000313" key="3">
    <source>
        <dbReference type="Proteomes" id="UP001558613"/>
    </source>
</evidence>
<dbReference type="Proteomes" id="UP001558613">
    <property type="component" value="Unassembled WGS sequence"/>
</dbReference>
<sequence length="149" mass="16054">MQGANPLTLLSSIIVCASCAPQQTCIPCSLSCDGAPELKEHDSVIVLIGSPLQKDLEKVYSVSSLYDGGHCSVPGCFHRDTPYALEIYLEYNDTVAEVFLDKSNLLPVCGPEGIAGRKNPNGVDVILCNKLVILLAFCFWLIFHLKGPG</sequence>
<organism evidence="2 3">
    <name type="scientific">Cirrhinus molitorella</name>
    <name type="common">mud carp</name>
    <dbReference type="NCBI Taxonomy" id="172907"/>
    <lineage>
        <taxon>Eukaryota</taxon>
        <taxon>Metazoa</taxon>
        <taxon>Chordata</taxon>
        <taxon>Craniata</taxon>
        <taxon>Vertebrata</taxon>
        <taxon>Euteleostomi</taxon>
        <taxon>Actinopterygii</taxon>
        <taxon>Neopterygii</taxon>
        <taxon>Teleostei</taxon>
        <taxon>Ostariophysi</taxon>
        <taxon>Cypriniformes</taxon>
        <taxon>Cyprinidae</taxon>
        <taxon>Labeoninae</taxon>
        <taxon>Labeonini</taxon>
        <taxon>Cirrhinus</taxon>
    </lineage>
</organism>
<keyword evidence="1" id="KW-0732">Signal</keyword>
<feature type="chain" id="PRO_5046813046" evidence="1">
    <location>
        <begin position="20"/>
        <end position="149"/>
    </location>
</feature>
<gene>
    <name evidence="2" type="ORF">QQF64_012974</name>
</gene>
<proteinExistence type="predicted"/>
<keyword evidence="3" id="KW-1185">Reference proteome</keyword>
<accession>A0ABR3LTY3</accession>
<reference evidence="2 3" key="1">
    <citation type="submission" date="2023-09" db="EMBL/GenBank/DDBJ databases">
        <authorList>
            <person name="Wang M."/>
        </authorList>
    </citation>
    <scope>NUCLEOTIDE SEQUENCE [LARGE SCALE GENOMIC DNA]</scope>
    <source>
        <strain evidence="2">GT-2023</strain>
        <tissue evidence="2">Liver</tissue>
    </source>
</reference>
<comment type="caution">
    <text evidence="2">The sequence shown here is derived from an EMBL/GenBank/DDBJ whole genome shotgun (WGS) entry which is preliminary data.</text>
</comment>